<accession>A0A9N9SAQ1</accession>
<evidence type="ECO:0000313" key="3">
    <source>
        <dbReference type="Proteomes" id="UP001153737"/>
    </source>
</evidence>
<sequence length="466" mass="52789">MQAQPPPPVAAASISSGTLAPKVDPMTQQLSDLNFYLRNLSLGKNNDVSQIESFSGGPGYEMFVAVVTSVGVQYSWSEAQIVRTIEIKLKDKARQYYTALLPQERPKTLDDMNEWFRKVFGRKLTINAEKRELERSVRNPGEPLGEFAQRLKIIANKMFSVNRLTTQEKLVHRNLLLVNQFIEGLDTRLADEVLRSGEFYELDACLEVAEECKEVVTRMIPETRYDGMMNSVRRIESSEEATSSTIFQGGNASQGRGRNFRGRVSGADSTVLAESEAMPRPKECQGDYEKEDPAHPEATIRGSPGLHLPRRGAAVHPVLRNALPYQQRRRRPRKESHHQESPVKYQNRSLFRLPVTHILREHGTEIDCQPLLPPSFRIEGKWVELTPALRKADPAIELDANTEDEIVKLARISPITSDGIYTREDMEKFQRTLMFPNDRKAVTNEVARRVTGRGIGTDNYDMPTLQ</sequence>
<keyword evidence="3" id="KW-1185">Reference proteome</keyword>
<evidence type="ECO:0008006" key="4">
    <source>
        <dbReference type="Google" id="ProtNLM"/>
    </source>
</evidence>
<feature type="region of interest" description="Disordered" evidence="1">
    <location>
        <begin position="239"/>
        <end position="346"/>
    </location>
</feature>
<dbReference type="PANTHER" id="PTHR33223">
    <property type="entry name" value="CCHC-TYPE DOMAIN-CONTAINING PROTEIN"/>
    <property type="match status" value="1"/>
</dbReference>
<dbReference type="EMBL" id="OU896718">
    <property type="protein sequence ID" value="CAG9815514.1"/>
    <property type="molecule type" value="Genomic_DNA"/>
</dbReference>
<gene>
    <name evidence="2" type="ORF">PHAECO_LOCUS3394</name>
</gene>
<dbReference type="Pfam" id="PF24664">
    <property type="entry name" value="Monjiviricetes_fusion"/>
    <property type="match status" value="1"/>
</dbReference>
<organism evidence="2 3">
    <name type="scientific">Phaedon cochleariae</name>
    <name type="common">Mustard beetle</name>
    <dbReference type="NCBI Taxonomy" id="80249"/>
    <lineage>
        <taxon>Eukaryota</taxon>
        <taxon>Metazoa</taxon>
        <taxon>Ecdysozoa</taxon>
        <taxon>Arthropoda</taxon>
        <taxon>Hexapoda</taxon>
        <taxon>Insecta</taxon>
        <taxon>Pterygota</taxon>
        <taxon>Neoptera</taxon>
        <taxon>Endopterygota</taxon>
        <taxon>Coleoptera</taxon>
        <taxon>Polyphaga</taxon>
        <taxon>Cucujiformia</taxon>
        <taxon>Chrysomeloidea</taxon>
        <taxon>Chrysomelidae</taxon>
        <taxon>Chrysomelinae</taxon>
        <taxon>Chrysomelini</taxon>
        <taxon>Phaedon</taxon>
    </lineage>
</organism>
<evidence type="ECO:0000256" key="1">
    <source>
        <dbReference type="SAM" id="MobiDB-lite"/>
    </source>
</evidence>
<dbReference type="PANTHER" id="PTHR33223:SF6">
    <property type="entry name" value="CCHC-TYPE DOMAIN-CONTAINING PROTEIN"/>
    <property type="match status" value="1"/>
</dbReference>
<reference evidence="2" key="1">
    <citation type="submission" date="2022-01" db="EMBL/GenBank/DDBJ databases">
        <authorList>
            <person name="King R."/>
        </authorList>
    </citation>
    <scope>NUCLEOTIDE SEQUENCE</scope>
</reference>
<reference evidence="2" key="2">
    <citation type="submission" date="2022-10" db="EMBL/GenBank/DDBJ databases">
        <authorList>
            <consortium name="ENA_rothamsted_submissions"/>
            <consortium name="culmorum"/>
            <person name="King R."/>
        </authorList>
    </citation>
    <scope>NUCLEOTIDE SEQUENCE</scope>
</reference>
<feature type="compositionally biased region" description="Basic residues" evidence="1">
    <location>
        <begin position="327"/>
        <end position="336"/>
    </location>
</feature>
<name>A0A9N9SAQ1_PHACE</name>
<protein>
    <recommendedName>
        <fullName evidence="4">Retrotransposon gag domain-containing protein</fullName>
    </recommendedName>
</protein>
<evidence type="ECO:0000313" key="2">
    <source>
        <dbReference type="EMBL" id="CAG9815514.1"/>
    </source>
</evidence>
<dbReference type="AlphaFoldDB" id="A0A9N9SAQ1"/>
<dbReference type="Proteomes" id="UP001153737">
    <property type="component" value="Chromosome 12"/>
</dbReference>
<feature type="compositionally biased region" description="Polar residues" evidence="1">
    <location>
        <begin position="246"/>
        <end position="256"/>
    </location>
</feature>
<dbReference type="OrthoDB" id="6772557at2759"/>
<proteinExistence type="predicted"/>
<feature type="compositionally biased region" description="Basic and acidic residues" evidence="1">
    <location>
        <begin position="277"/>
        <end position="295"/>
    </location>
</feature>